<feature type="region of interest" description="Disordered" evidence="1">
    <location>
        <begin position="1323"/>
        <end position="1349"/>
    </location>
</feature>
<feature type="compositionally biased region" description="Basic and acidic residues" evidence="1">
    <location>
        <begin position="1324"/>
        <end position="1339"/>
    </location>
</feature>
<proteinExistence type="predicted"/>
<protein>
    <recommendedName>
        <fullName evidence="2">DUF7892 domain-containing protein</fullName>
    </recommendedName>
</protein>
<dbReference type="InterPro" id="IPR057214">
    <property type="entry name" value="DUF7892"/>
</dbReference>
<accession>A0A8H4FK11</accession>
<feature type="region of interest" description="Disordered" evidence="1">
    <location>
        <begin position="1064"/>
        <end position="1100"/>
    </location>
</feature>
<evidence type="ECO:0000313" key="3">
    <source>
        <dbReference type="EMBL" id="KAF3804950.1"/>
    </source>
</evidence>
<feature type="region of interest" description="Disordered" evidence="1">
    <location>
        <begin position="1363"/>
        <end position="1403"/>
    </location>
</feature>
<feature type="region of interest" description="Disordered" evidence="1">
    <location>
        <begin position="80"/>
        <end position="100"/>
    </location>
</feature>
<feature type="region of interest" description="Disordered" evidence="1">
    <location>
        <begin position="996"/>
        <end position="1024"/>
    </location>
</feature>
<feature type="compositionally biased region" description="Polar residues" evidence="1">
    <location>
        <begin position="682"/>
        <end position="698"/>
    </location>
</feature>
<evidence type="ECO:0000256" key="1">
    <source>
        <dbReference type="SAM" id="MobiDB-lite"/>
    </source>
</evidence>
<keyword evidence="4" id="KW-1185">Reference proteome</keyword>
<evidence type="ECO:0000313" key="4">
    <source>
        <dbReference type="Proteomes" id="UP000613401"/>
    </source>
</evidence>
<organism evidence="3 4">
    <name type="scientific">Colletotrichum gloeosporioides</name>
    <name type="common">Anthracnose fungus</name>
    <name type="synonym">Glomerella cingulata</name>
    <dbReference type="NCBI Taxonomy" id="474922"/>
    <lineage>
        <taxon>Eukaryota</taxon>
        <taxon>Fungi</taxon>
        <taxon>Dikarya</taxon>
        <taxon>Ascomycota</taxon>
        <taxon>Pezizomycotina</taxon>
        <taxon>Sordariomycetes</taxon>
        <taxon>Hypocreomycetidae</taxon>
        <taxon>Glomerellales</taxon>
        <taxon>Glomerellaceae</taxon>
        <taxon>Colletotrichum</taxon>
        <taxon>Colletotrichum gloeosporioides species complex</taxon>
    </lineage>
</organism>
<feature type="region of interest" description="Disordered" evidence="1">
    <location>
        <begin position="666"/>
        <end position="706"/>
    </location>
</feature>
<reference evidence="3" key="2">
    <citation type="submission" date="2020-03" db="EMBL/GenBank/DDBJ databases">
        <authorList>
            <person name="Fu F.-F."/>
            <person name="Chen J."/>
        </authorList>
    </citation>
    <scope>NUCLEOTIDE SEQUENCE</scope>
    <source>
        <strain evidence="3">Lc1</strain>
    </source>
</reference>
<dbReference type="RefSeq" id="XP_045264109.1">
    <property type="nucleotide sequence ID" value="XM_045404274.1"/>
</dbReference>
<feature type="domain" description="DUF7892" evidence="2">
    <location>
        <begin position="826"/>
        <end position="986"/>
    </location>
</feature>
<sequence>MSLPWPESCSSTSHCLKTSPLLDVSAEGERSTLLKRDSNLGKSSAPVDMMPDGTGAPGQLKSGLRDASAQMHKRKSVHSSFDIGDHQSGQANFKKPRRGFGEKPLRQKGYVLPSTVWQHIFTLVHPKDLGNLLQTSRLFNMCLDPRSSISEQQIHETVTGCCKPITPDIIWQSSRRLFCPRMPAPLQDKTELDMWRLCCSVVCERCATVKEPHKQDKTTSCRQGPGADGLATVFAFGTVCCGQCLLKDSVKASSILYEIDLLLSSTTPSSLIPALPFVFVTNELHVVSPSTLSVESNEEMPQTTKVFWAPHIETAKAELQRAQDLGAAAVEEWLKGLEARGKDARLDASRWEKWALTGGLLHMRQPASSASTIIAEEQRFEIQVPHNELEATVPPDTSSRSNMIANAPQTVSQGRQERTREEAAARKALRRIEIERRAMLIDPPLPPNVLVHIPSFQAAIQITATLDDDAWRLLQPRLLAQRAEAEQEENKKKLANIQRPVFEAAEPAPVEVSDKDWDDIQGPVRASIAKYADETIRSNWAKGRKVNRDNSPRFAADVLVSVRARFYSDVAKNAADAIANGRQPPADPPQGPFTQKLTLENMKWVFDVKIKAHTESHRKELFLCNGCDSNRYYGFEGVIQHYAAKHTKALSLGNVVVHWRAEWPPESPFSTLPRTSKKPRHNPSNGPQQQGASGPSSHQGHEAFFANGGNPAPIQYPFSAGAVAQAGPPPQRAVSYGPSPSYHGVGVLDSGIYGPPAFVAGVSASHPPAPPGHGLYDHGPPPEFPPIMMAPPYLTTNQYSANNAADFYPGAQPQYHVSQSSLYQPTYHAQLENLVRNARGVWNTLSSIKDIPGPLKVCVAFYHVVKRFRLAFSETPSLQMFNDGLSNHKGMRPVRNVNGLMCRACTLGLGNAPAPHVLTERKTFSLPQLVNHFESLHLGFQHAEPQGRMDMDWTQDMLLLPEMPGLGAIKATLGTGGHKFNLMYEAVPWVFDHTREPVRPWPRADGSGDELREPDREEPEDIRQHCDTQIWRERLEDDVIVAASRSSHAESHGNISAMQQIGPAYKLNPGQSTSHPERRSNLSGDGSSRGQSRGQSRKSSLYLAELHTDSYPRRGSKDHSGFYARFDRAESLRPYGLLQQDSVTQSDGVALVEGRSACSTTQQSNEPDDFNLTAALESHLARERDEPVRYQAYQPLSRVRGEVWEGPTHEIDSVSNSEHYQVMESRTPPRHPALRGEKHRYSASNDLPVDRFHDDPYRATCPQRTPTGPDLSGHVGARQSTGSFYTREAPPTPYEVSYEEAYEIVHVRDAEGEYVIRRPARYASHREDHSAGRDREIHSTARRRSDHTPLQEVALTVQPSLVQMRRSRAPPRQAPQDISHYEEYDPRNPAPVSHRGGGRHVGY</sequence>
<feature type="region of interest" description="Disordered" evidence="1">
    <location>
        <begin position="27"/>
        <end position="62"/>
    </location>
</feature>
<reference evidence="3" key="1">
    <citation type="journal article" date="2020" name="Phytopathology">
        <title>Genome sequence and comparative analysis of Colletotrichum gloeosporioides isolated from Liriodendron leaves.</title>
        <authorList>
            <person name="Fu F.F."/>
            <person name="Hao Z."/>
            <person name="Wang P."/>
            <person name="Lu Y."/>
            <person name="Xue L.J."/>
            <person name="Wei G."/>
            <person name="Tian Y."/>
            <person name="Baishi H."/>
            <person name="Xu H."/>
            <person name="Shi J."/>
            <person name="Cheng T."/>
            <person name="Wang G."/>
            <person name="Yi Y."/>
            <person name="Chen J."/>
        </authorList>
    </citation>
    <scope>NUCLEOTIDE SEQUENCE</scope>
    <source>
        <strain evidence="3">Lc1</strain>
    </source>
</reference>
<name>A0A8H4FK11_COLGL</name>
<feature type="compositionally biased region" description="Basic and acidic residues" evidence="1">
    <location>
        <begin position="27"/>
        <end position="39"/>
    </location>
</feature>
<feature type="compositionally biased region" description="Basic and acidic residues" evidence="1">
    <location>
        <begin position="1009"/>
        <end position="1024"/>
    </location>
</feature>
<dbReference type="EMBL" id="WVTB01000048">
    <property type="protein sequence ID" value="KAF3804950.1"/>
    <property type="molecule type" value="Genomic_DNA"/>
</dbReference>
<dbReference type="GeneID" id="69011376"/>
<evidence type="ECO:0000259" key="2">
    <source>
        <dbReference type="Pfam" id="PF25422"/>
    </source>
</evidence>
<dbReference type="Proteomes" id="UP000613401">
    <property type="component" value="Unassembled WGS sequence"/>
</dbReference>
<gene>
    <name evidence="3" type="ORF">GCG54_00004220</name>
</gene>
<comment type="caution">
    <text evidence="3">The sequence shown here is derived from an EMBL/GenBank/DDBJ whole genome shotgun (WGS) entry which is preliminary data.</text>
</comment>
<feature type="compositionally biased region" description="Low complexity" evidence="1">
    <location>
        <begin position="1083"/>
        <end position="1100"/>
    </location>
</feature>
<dbReference type="Pfam" id="PF25422">
    <property type="entry name" value="DUF7892"/>
    <property type="match status" value="1"/>
</dbReference>